<feature type="transmembrane region" description="Helical" evidence="5">
    <location>
        <begin position="84"/>
        <end position="109"/>
    </location>
</feature>
<dbReference type="PROSITE" id="PS50928">
    <property type="entry name" value="ABC_TM1"/>
    <property type="match status" value="1"/>
</dbReference>
<name>A0ABY5PFI1_9ACTN</name>
<dbReference type="Pfam" id="PF09084">
    <property type="entry name" value="NMT1"/>
    <property type="match status" value="1"/>
</dbReference>
<evidence type="ECO:0000256" key="6">
    <source>
        <dbReference type="SAM" id="MobiDB-lite"/>
    </source>
</evidence>
<evidence type="ECO:0000256" key="1">
    <source>
        <dbReference type="ARBA" id="ARBA00004141"/>
    </source>
</evidence>
<dbReference type="Proteomes" id="UP001058860">
    <property type="component" value="Chromosome"/>
</dbReference>
<feature type="transmembrane region" description="Helical" evidence="5">
    <location>
        <begin position="44"/>
        <end position="72"/>
    </location>
</feature>
<keyword evidence="3 5" id="KW-1133">Transmembrane helix</keyword>
<evidence type="ECO:0000256" key="3">
    <source>
        <dbReference type="ARBA" id="ARBA00022989"/>
    </source>
</evidence>
<keyword evidence="9" id="KW-1185">Reference proteome</keyword>
<feature type="region of interest" description="Disordered" evidence="6">
    <location>
        <begin position="211"/>
        <end position="244"/>
    </location>
</feature>
<dbReference type="InterPro" id="IPR027939">
    <property type="entry name" value="NMT1/THI5"/>
</dbReference>
<comment type="similarity">
    <text evidence="5">Belongs to the binding-protein-dependent transport system permease family.</text>
</comment>
<feature type="compositionally biased region" description="Basic residues" evidence="6">
    <location>
        <begin position="213"/>
        <end position="234"/>
    </location>
</feature>
<evidence type="ECO:0000259" key="7">
    <source>
        <dbReference type="PROSITE" id="PS50928"/>
    </source>
</evidence>
<gene>
    <name evidence="8" type="ORF">LRS13_22725</name>
</gene>
<dbReference type="Gene3D" id="1.10.3720.10">
    <property type="entry name" value="MetI-like"/>
    <property type="match status" value="1"/>
</dbReference>
<sequence>MLSAVIVLALLGGWELYVQLGSVDELLLPAPSSIAAALVEDRALLWSNFTVTAAEVGLGILLALAVGLFLALALHLSRTARRAVYPLLVASQAVPIVVIAPLLVIWFGYDLGPKLAIIALVAFFPVVVVTLDALASTDRELLRLLRSMDATRWQRLRFAELPAAVPAALSGAKIAVAVAVIGAVFAEYAGSEAGLGHLILQSIPPARDGPCVGRRRRPGGLRGDARRRARRRRTAPAGNPVPHPERHLVIARPRAWLIAALLLPAALAVAGCGEKSEEQASTTGQQDIDLLLDYFPNADHAGIYAAIGNGDFTRAGLNVTPRTPADPSTPLKLLAAGKADLVISYEPELLLARDKGQNLQAIGALVQKPLTSVISIGKDAVKEPADLRNTRVGTAGIPYQSAYLQTILREANVPASSVKEINVGFNLTPAMLSGRVDATLGSFWNYEGVELERRGRNPTILRMEELGVPTYNELIVVARAETVRNEGPMLRRFMQALSEGHLALKEDPAQGVDPLLEDNPDLQRGLQTAVVEATLPVFFPEDEDRPFGYMDPKEWATYTTWMTDEGLIDSVDAGARAFTNEFLPGEGLGEGEAGP</sequence>
<feature type="transmembrane region" description="Helical" evidence="5">
    <location>
        <begin position="158"/>
        <end position="186"/>
    </location>
</feature>
<dbReference type="Gene3D" id="3.40.190.10">
    <property type="entry name" value="Periplasmic binding protein-like II"/>
    <property type="match status" value="2"/>
</dbReference>
<evidence type="ECO:0000256" key="5">
    <source>
        <dbReference type="RuleBase" id="RU363032"/>
    </source>
</evidence>
<evidence type="ECO:0000313" key="9">
    <source>
        <dbReference type="Proteomes" id="UP001058860"/>
    </source>
</evidence>
<feature type="domain" description="ABC transmembrane type-1" evidence="7">
    <location>
        <begin position="45"/>
        <end position="267"/>
    </location>
</feature>
<dbReference type="PANTHER" id="PTHR31528">
    <property type="entry name" value="4-AMINO-5-HYDROXYMETHYL-2-METHYLPYRIMIDINE PHOSPHATE SYNTHASE THI11-RELATED"/>
    <property type="match status" value="1"/>
</dbReference>
<dbReference type="EMBL" id="CP088295">
    <property type="protein sequence ID" value="UUY03451.1"/>
    <property type="molecule type" value="Genomic_DNA"/>
</dbReference>
<dbReference type="CDD" id="cd06261">
    <property type="entry name" value="TM_PBP2"/>
    <property type="match status" value="1"/>
</dbReference>
<dbReference type="SUPFAM" id="SSF53850">
    <property type="entry name" value="Periplasmic binding protein-like II"/>
    <property type="match status" value="1"/>
</dbReference>
<feature type="transmembrane region" description="Helical" evidence="5">
    <location>
        <begin position="115"/>
        <end position="137"/>
    </location>
</feature>
<keyword evidence="4 5" id="KW-0472">Membrane</keyword>
<evidence type="ECO:0000256" key="2">
    <source>
        <dbReference type="ARBA" id="ARBA00022692"/>
    </source>
</evidence>
<accession>A0ABY5PFI1</accession>
<proteinExistence type="inferred from homology"/>
<evidence type="ECO:0000256" key="4">
    <source>
        <dbReference type="ARBA" id="ARBA00023136"/>
    </source>
</evidence>
<dbReference type="InterPro" id="IPR035906">
    <property type="entry name" value="MetI-like_sf"/>
</dbReference>
<dbReference type="InterPro" id="IPR000515">
    <property type="entry name" value="MetI-like"/>
</dbReference>
<reference evidence="9" key="1">
    <citation type="submission" date="2021-11" db="EMBL/GenBank/DDBJ databases">
        <title>Cultivation dependent microbiological survey of springs from the worlds oldest radium mine currently devoted to the extraction of radon-saturated water.</title>
        <authorList>
            <person name="Kapinusova G."/>
            <person name="Smrhova T."/>
            <person name="Strejcek M."/>
            <person name="Suman J."/>
            <person name="Jani K."/>
            <person name="Pajer P."/>
            <person name="Uhlik O."/>
        </authorList>
    </citation>
    <scope>NUCLEOTIDE SEQUENCE [LARGE SCALE GENOMIC DNA]</scope>
    <source>
        <strain evidence="9">J379</strain>
    </source>
</reference>
<dbReference type="Pfam" id="PF00528">
    <property type="entry name" value="BPD_transp_1"/>
    <property type="match status" value="1"/>
</dbReference>
<dbReference type="InterPro" id="IPR015168">
    <property type="entry name" value="SsuA/THI5"/>
</dbReference>
<keyword evidence="5" id="KW-0813">Transport</keyword>
<keyword evidence="2 5" id="KW-0812">Transmembrane</keyword>
<protein>
    <submittedName>
        <fullName evidence="8">ABC transporter substrate-binding protein</fullName>
    </submittedName>
</protein>
<dbReference type="SUPFAM" id="SSF161098">
    <property type="entry name" value="MetI-like"/>
    <property type="match status" value="1"/>
</dbReference>
<comment type="subcellular location">
    <subcellularLocation>
        <location evidence="5">Cell membrane</location>
        <topology evidence="5">Multi-pass membrane protein</topology>
    </subcellularLocation>
    <subcellularLocation>
        <location evidence="1">Membrane</location>
        <topology evidence="1">Multi-pass membrane protein</topology>
    </subcellularLocation>
</comment>
<evidence type="ECO:0000313" key="8">
    <source>
        <dbReference type="EMBL" id="UUY03451.1"/>
    </source>
</evidence>
<dbReference type="PANTHER" id="PTHR31528:SF3">
    <property type="entry name" value="THIAMINE BIOSYNTHESIS PROTEIN HI_0357-RELATED"/>
    <property type="match status" value="1"/>
</dbReference>
<dbReference type="RefSeq" id="WP_353863956.1">
    <property type="nucleotide sequence ID" value="NZ_CP088295.1"/>
</dbReference>
<organism evidence="8 9">
    <name type="scientific">Svornostia abyssi</name>
    <dbReference type="NCBI Taxonomy" id="2898438"/>
    <lineage>
        <taxon>Bacteria</taxon>
        <taxon>Bacillati</taxon>
        <taxon>Actinomycetota</taxon>
        <taxon>Thermoleophilia</taxon>
        <taxon>Solirubrobacterales</taxon>
        <taxon>Baekduiaceae</taxon>
        <taxon>Svornostia</taxon>
    </lineage>
</organism>